<dbReference type="RefSeq" id="WP_154570419.1">
    <property type="nucleotide sequence ID" value="NZ_VWSJ01000007.1"/>
</dbReference>
<reference evidence="3 4" key="1">
    <citation type="submission" date="2019-09" db="EMBL/GenBank/DDBJ databases">
        <authorList>
            <person name="Silva M."/>
            <person name="Pereira G."/>
            <person name="Lopes-Da-Costa L."/>
            <person name="Silva E."/>
        </authorList>
    </citation>
    <scope>NUCLEOTIDE SEQUENCE [LARGE SCALE GENOMIC DNA]</scope>
    <source>
        <strain evidence="3 4">FMV-PI01</strain>
    </source>
</reference>
<keyword evidence="2" id="KW-0175">Coiled coil</keyword>
<comment type="caution">
    <text evidence="3">The sequence shown here is derived from an EMBL/GenBank/DDBJ whole genome shotgun (WGS) entry which is preliminary data.</text>
</comment>
<sequence length="450" mass="51715">MNRVGFFILIIFAVFVSGCVQTFSGYSSELNKYGLIYDSKSCDDKFIDEKIKTNSDLLMWYELGGSMKRNCLDYNASNFYFDQAEDLYKTNVDLENFASKGTKTATSILLNDNIDSYRGGIYESIMLNVYKGLNFMSMNDFNSARVEFNRALDRQRRAKDEFKNEIENKIASLENENKDAIQAAQNEQTQKTIYGVYNRSVFADFVAYPDFVNPFATYMAGLFFFADKDYKKAYEMFKESLAMQPKNKFLQEEFELSQNLLLSKNRNQNFIWLIYENGKSAIKDEIKIDIPLFIFTDEVPYVGISLPTLTNRANSYEYLIIADKKTYKVADMDRVIKTEFSKQLPFIITKSIIRTAIKTIINYQIYSKDETIGLGVAVFNAITNKSDVRSWVSLPKNFQVARVLNDGENIAIKTPDGDILENVLIAKNKSAIIYINSPIKGSINLHKIFF</sequence>
<dbReference type="Gene3D" id="1.25.40.10">
    <property type="entry name" value="Tetratricopeptide repeat domain"/>
    <property type="match status" value="1"/>
</dbReference>
<accession>A0A6L5WJW9</accession>
<protein>
    <submittedName>
        <fullName evidence="3">Uncharacterized protein</fullName>
    </submittedName>
</protein>
<dbReference type="PROSITE" id="PS51257">
    <property type="entry name" value="PROKAR_LIPOPROTEIN"/>
    <property type="match status" value="1"/>
</dbReference>
<dbReference type="PROSITE" id="PS50005">
    <property type="entry name" value="TPR"/>
    <property type="match status" value="1"/>
</dbReference>
<reference evidence="3 4" key="2">
    <citation type="submission" date="2020-03" db="EMBL/GenBank/DDBJ databases">
        <title>Campylobacter portucalensis sp. nov., a new species of Campylobacter isolated from the reproductive tract of bulls.</title>
        <authorList>
            <person name="Silva M.F."/>
            <person name="Pereira G."/>
            <person name="Carneiro C."/>
            <person name="Hemphill A."/>
            <person name="Mateus L."/>
            <person name="Lopes-Da-Costa L."/>
            <person name="Silva E."/>
        </authorList>
    </citation>
    <scope>NUCLEOTIDE SEQUENCE [LARGE SCALE GENOMIC DNA]</scope>
    <source>
        <strain evidence="3 4">FMV-PI01</strain>
    </source>
</reference>
<evidence type="ECO:0000313" key="4">
    <source>
        <dbReference type="Proteomes" id="UP000476338"/>
    </source>
</evidence>
<evidence type="ECO:0000256" key="2">
    <source>
        <dbReference type="SAM" id="Coils"/>
    </source>
</evidence>
<keyword evidence="1" id="KW-0802">TPR repeat</keyword>
<evidence type="ECO:0000256" key="1">
    <source>
        <dbReference type="PROSITE-ProRule" id="PRU00339"/>
    </source>
</evidence>
<organism evidence="3 4">
    <name type="scientific">Campylobacter portucalensis</name>
    <dbReference type="NCBI Taxonomy" id="2608384"/>
    <lineage>
        <taxon>Bacteria</taxon>
        <taxon>Pseudomonadati</taxon>
        <taxon>Campylobacterota</taxon>
        <taxon>Epsilonproteobacteria</taxon>
        <taxon>Campylobacterales</taxon>
        <taxon>Campylobacteraceae</taxon>
        <taxon>Campylobacter</taxon>
    </lineage>
</organism>
<dbReference type="SUPFAM" id="SSF48452">
    <property type="entry name" value="TPR-like"/>
    <property type="match status" value="1"/>
</dbReference>
<dbReference type="InterPro" id="IPR019734">
    <property type="entry name" value="TPR_rpt"/>
</dbReference>
<proteinExistence type="predicted"/>
<dbReference type="Proteomes" id="UP000476338">
    <property type="component" value="Unassembled WGS sequence"/>
</dbReference>
<keyword evidence="4" id="KW-1185">Reference proteome</keyword>
<dbReference type="EMBL" id="VWSJ01000007">
    <property type="protein sequence ID" value="MSN96153.1"/>
    <property type="molecule type" value="Genomic_DNA"/>
</dbReference>
<dbReference type="AlphaFoldDB" id="A0A6L5WJW9"/>
<feature type="repeat" description="TPR" evidence="1">
    <location>
        <begin position="214"/>
        <end position="247"/>
    </location>
</feature>
<evidence type="ECO:0000313" key="3">
    <source>
        <dbReference type="EMBL" id="MSN96153.1"/>
    </source>
</evidence>
<name>A0A6L5WJW9_9BACT</name>
<feature type="coiled-coil region" evidence="2">
    <location>
        <begin position="145"/>
        <end position="190"/>
    </location>
</feature>
<gene>
    <name evidence="3" type="ORF">F1B92_02905</name>
</gene>
<dbReference type="InterPro" id="IPR011990">
    <property type="entry name" value="TPR-like_helical_dom_sf"/>
</dbReference>